<dbReference type="PIRSF" id="PIRSF039032">
    <property type="entry name" value="HigB-2"/>
    <property type="match status" value="1"/>
</dbReference>
<accession>A0A5C7G236</accession>
<comment type="caution">
    <text evidence="1">The sequence shown here is derived from an EMBL/GenBank/DDBJ whole genome shotgun (WGS) entry which is preliminary data.</text>
</comment>
<keyword evidence="2" id="KW-1185">Reference proteome</keyword>
<dbReference type="Proteomes" id="UP000321413">
    <property type="component" value="Unassembled WGS sequence"/>
</dbReference>
<gene>
    <name evidence="1" type="ORF">FVD38_10190</name>
</gene>
<organism evidence="1 2">
    <name type="scientific">Massilia arenae</name>
    <dbReference type="NCBI Taxonomy" id="2603288"/>
    <lineage>
        <taxon>Bacteria</taxon>
        <taxon>Pseudomonadati</taxon>
        <taxon>Pseudomonadota</taxon>
        <taxon>Betaproteobacteria</taxon>
        <taxon>Burkholderiales</taxon>
        <taxon>Oxalobacteraceae</taxon>
        <taxon>Telluria group</taxon>
        <taxon>Massilia</taxon>
    </lineage>
</organism>
<dbReference type="EMBL" id="VPFD01000009">
    <property type="protein sequence ID" value="TXG00045.1"/>
    <property type="molecule type" value="Genomic_DNA"/>
</dbReference>
<evidence type="ECO:0000313" key="1">
    <source>
        <dbReference type="EMBL" id="TXG00045.1"/>
    </source>
</evidence>
<protein>
    <submittedName>
        <fullName evidence="1">Toxin</fullName>
    </submittedName>
</protein>
<evidence type="ECO:0000313" key="2">
    <source>
        <dbReference type="Proteomes" id="UP000321413"/>
    </source>
</evidence>
<dbReference type="InterPro" id="IPR009387">
    <property type="entry name" value="HigB-2"/>
</dbReference>
<name>A0A5C7G236_9BURK</name>
<dbReference type="RefSeq" id="WP_147934715.1">
    <property type="nucleotide sequence ID" value="NZ_VPFD01000009.1"/>
</dbReference>
<reference evidence="1 2" key="1">
    <citation type="submission" date="2019-08" db="EMBL/GenBank/DDBJ databases">
        <title>Massilia golmudensis sp. nov., isolated from sand in the Qinghai-Tibetan Plateau.</title>
        <authorList>
            <person name="Zhang B."/>
        </authorList>
    </citation>
    <scope>NUCLEOTIDE SEQUENCE [LARGE SCALE GENOMIC DNA]</scope>
    <source>
        <strain evidence="1 2">GEM5</strain>
    </source>
</reference>
<sequence>MKATFIELPPFERLRNEYFDDDSFKDFQNEMMKEPIVGAVIKGTGGLRKVRYGDERRGKGKRGGLRVIYFWKDADDQFWLFTVYDKDQADDLTAAERKALKQRLESEIKARMSKNDR</sequence>
<dbReference type="AlphaFoldDB" id="A0A5C7G236"/>
<proteinExistence type="predicted"/>